<feature type="compositionally biased region" description="Low complexity" evidence="1">
    <location>
        <begin position="644"/>
        <end position="656"/>
    </location>
</feature>
<comment type="caution">
    <text evidence="3">The sequence shown here is derived from an EMBL/GenBank/DDBJ whole genome shotgun (WGS) entry which is preliminary data.</text>
</comment>
<feature type="compositionally biased region" description="Polar residues" evidence="1">
    <location>
        <begin position="618"/>
        <end position="634"/>
    </location>
</feature>
<name>A0AAD6V8X4_9AGAR</name>
<feature type="region of interest" description="Disordered" evidence="1">
    <location>
        <begin position="611"/>
        <end position="670"/>
    </location>
</feature>
<feature type="compositionally biased region" description="Pro residues" evidence="1">
    <location>
        <begin position="447"/>
        <end position="459"/>
    </location>
</feature>
<keyword evidence="2" id="KW-0812">Transmembrane</keyword>
<evidence type="ECO:0000256" key="1">
    <source>
        <dbReference type="SAM" id="MobiDB-lite"/>
    </source>
</evidence>
<dbReference type="EMBL" id="JARJCW010000043">
    <property type="protein sequence ID" value="KAJ7205499.1"/>
    <property type="molecule type" value="Genomic_DNA"/>
</dbReference>
<feature type="compositionally biased region" description="Low complexity" evidence="1">
    <location>
        <begin position="430"/>
        <end position="446"/>
    </location>
</feature>
<dbReference type="AlphaFoldDB" id="A0AAD6V8X4"/>
<accession>A0AAD6V8X4</accession>
<sequence length="692" mass="72362">MVRFNKETLVTALVLGFYPPGVLSTITMTGPSSAVANSFITATWTSAPNDPASFKFEIDWAVNSLQQSDNFFITQFMDTAAGSATFQIPEFAVGTHRIEVSSNDGSTIYSESSIEIVSVEEPFETVSTAMPFIATATATLSTSIAKVIPISSGSAATEGLIQLASSSSSSSQSLSPSTSSSSSQSSASQSQTAPSEANKSRAQVVTRHNNVGAIAGGAAGGTVVVLLALLGLWYLRRRRRAAEIRQFMAVPFLVSTGSSEMHRGTDANNYGSKTPLRFILWAQLIHIPLCSTIQPTSHFGAPSNIVRFSKGMLGRALVLGLYAPRVLSTITMTGPSSAVSNSLITVTWTNAPDDPTSFEIDIDWALNSLQQSDSYAITQFINTADGSAAIQLPDFEVGTHRIAISSNDGFTVYSESSIEIVPVGEPPEPTSSSTQVQPASTTTSSPSPSPSPPLPPPPRSSTVTSPRDSPPKSSSSSQSSSIQSQSATTSSVTDQESSSASLSPSASQPTSSSTSQSSISQSQAATSVPDQSLSTSGAQFVTHQSNARAGAIAGGVIGGILMVLLALPGWWYLRRRRRRASPSADMESLGSGEIRQLLAVPVSTASAVHRGADGSEYRASSSTAGATEIISQANDTRDRDMVDSDGVTDTGTSTSTPHTQSADDGPSREELLEEVNRLREVIGNIAPPEYSG</sequence>
<feature type="compositionally biased region" description="Low complexity" evidence="1">
    <location>
        <begin position="167"/>
        <end position="195"/>
    </location>
</feature>
<evidence type="ECO:0000256" key="2">
    <source>
        <dbReference type="SAM" id="Phobius"/>
    </source>
</evidence>
<keyword evidence="2" id="KW-0472">Membrane</keyword>
<reference evidence="3" key="1">
    <citation type="submission" date="2023-03" db="EMBL/GenBank/DDBJ databases">
        <title>Massive genome expansion in bonnet fungi (Mycena s.s.) driven by repeated elements and novel gene families across ecological guilds.</title>
        <authorList>
            <consortium name="Lawrence Berkeley National Laboratory"/>
            <person name="Harder C.B."/>
            <person name="Miyauchi S."/>
            <person name="Viragh M."/>
            <person name="Kuo A."/>
            <person name="Thoen E."/>
            <person name="Andreopoulos B."/>
            <person name="Lu D."/>
            <person name="Skrede I."/>
            <person name="Drula E."/>
            <person name="Henrissat B."/>
            <person name="Morin E."/>
            <person name="Kohler A."/>
            <person name="Barry K."/>
            <person name="LaButti K."/>
            <person name="Morin E."/>
            <person name="Salamov A."/>
            <person name="Lipzen A."/>
            <person name="Mereny Z."/>
            <person name="Hegedus B."/>
            <person name="Baldrian P."/>
            <person name="Stursova M."/>
            <person name="Weitz H."/>
            <person name="Taylor A."/>
            <person name="Grigoriev I.V."/>
            <person name="Nagy L.G."/>
            <person name="Martin F."/>
            <person name="Kauserud H."/>
        </authorList>
    </citation>
    <scope>NUCLEOTIDE SEQUENCE</scope>
    <source>
        <strain evidence="3">9144</strain>
    </source>
</reference>
<feature type="transmembrane region" description="Helical" evidence="2">
    <location>
        <begin position="211"/>
        <end position="235"/>
    </location>
</feature>
<feature type="transmembrane region" description="Helical" evidence="2">
    <location>
        <begin position="549"/>
        <end position="573"/>
    </location>
</feature>
<dbReference type="Proteomes" id="UP001219525">
    <property type="component" value="Unassembled WGS sequence"/>
</dbReference>
<evidence type="ECO:0000313" key="3">
    <source>
        <dbReference type="EMBL" id="KAJ7205499.1"/>
    </source>
</evidence>
<dbReference type="PANTHER" id="PTHR36721:SF15">
    <property type="entry name" value="EN_SPM-LIKE TRANSPOSON PROTEIN"/>
    <property type="match status" value="1"/>
</dbReference>
<feature type="compositionally biased region" description="Low complexity" evidence="1">
    <location>
        <begin position="460"/>
        <end position="527"/>
    </location>
</feature>
<dbReference type="PANTHER" id="PTHR36721">
    <property type="entry name" value="PROLINE-RICH FAMILY PROTEIN"/>
    <property type="match status" value="1"/>
</dbReference>
<gene>
    <name evidence="3" type="ORF">GGX14DRAFT_568839</name>
</gene>
<organism evidence="3 4">
    <name type="scientific">Mycena pura</name>
    <dbReference type="NCBI Taxonomy" id="153505"/>
    <lineage>
        <taxon>Eukaryota</taxon>
        <taxon>Fungi</taxon>
        <taxon>Dikarya</taxon>
        <taxon>Basidiomycota</taxon>
        <taxon>Agaricomycotina</taxon>
        <taxon>Agaricomycetes</taxon>
        <taxon>Agaricomycetidae</taxon>
        <taxon>Agaricales</taxon>
        <taxon>Marasmiineae</taxon>
        <taxon>Mycenaceae</taxon>
        <taxon>Mycena</taxon>
    </lineage>
</organism>
<proteinExistence type="predicted"/>
<feature type="region of interest" description="Disordered" evidence="1">
    <location>
        <begin position="167"/>
        <end position="203"/>
    </location>
</feature>
<protein>
    <submittedName>
        <fullName evidence="3">Uncharacterized protein</fullName>
    </submittedName>
</protein>
<evidence type="ECO:0000313" key="4">
    <source>
        <dbReference type="Proteomes" id="UP001219525"/>
    </source>
</evidence>
<keyword evidence="4" id="KW-1185">Reference proteome</keyword>
<keyword evidence="2" id="KW-1133">Transmembrane helix</keyword>
<feature type="region of interest" description="Disordered" evidence="1">
    <location>
        <begin position="421"/>
        <end position="531"/>
    </location>
</feature>